<dbReference type="GO" id="GO:0030833">
    <property type="term" value="P:regulation of actin filament polymerization"/>
    <property type="evidence" value="ECO:0007669"/>
    <property type="project" value="InterPro"/>
</dbReference>
<dbReference type="GO" id="GO:0031267">
    <property type="term" value="F:small GTPase binding"/>
    <property type="evidence" value="ECO:0007669"/>
    <property type="project" value="InterPro"/>
</dbReference>
<dbReference type="EMBL" id="CAAE01006349">
    <property type="protein sequence ID" value="CAF89104.1"/>
    <property type="molecule type" value="Genomic_DNA"/>
</dbReference>
<dbReference type="KEGG" id="tng:GSTEN00002863G001"/>
<reference evidence="1" key="1">
    <citation type="journal article" date="2004" name="Nature">
        <title>Genome duplication in the teleost fish Tetraodon nigroviridis reveals the early vertebrate proto-karyotype.</title>
        <authorList>
            <person name="Jaillon O."/>
            <person name="Aury J.-M."/>
            <person name="Brunet F."/>
            <person name="Petit J.-L."/>
            <person name="Stange-Thomann N."/>
            <person name="Mauceli E."/>
            <person name="Bouneau L."/>
            <person name="Fischer C."/>
            <person name="Ozouf-Costaz C."/>
            <person name="Bernot A."/>
            <person name="Nicaud S."/>
            <person name="Jaffe D."/>
            <person name="Fisher S."/>
            <person name="Lutfalla G."/>
            <person name="Dossat C."/>
            <person name="Segurens B."/>
            <person name="Dasilva C."/>
            <person name="Salanoubat M."/>
            <person name="Levy M."/>
            <person name="Boudet N."/>
            <person name="Castellano S."/>
            <person name="Anthouard V."/>
            <person name="Jubin C."/>
            <person name="Castelli V."/>
            <person name="Katinka M."/>
            <person name="Vacherie B."/>
            <person name="Biemont C."/>
            <person name="Skalli Z."/>
            <person name="Cattolico L."/>
            <person name="Poulain J."/>
            <person name="De Berardinis V."/>
            <person name="Cruaud C."/>
            <person name="Duprat S."/>
            <person name="Brottier P."/>
            <person name="Coutanceau J.-P."/>
            <person name="Gouzy J."/>
            <person name="Parra G."/>
            <person name="Lardier G."/>
            <person name="Chapple C."/>
            <person name="McKernan K.J."/>
            <person name="McEwan P."/>
            <person name="Bosak S."/>
            <person name="Kellis M."/>
            <person name="Volff J.-N."/>
            <person name="Guigo R."/>
            <person name="Zody M.C."/>
            <person name="Mesirov J."/>
            <person name="Lindblad-Toh K."/>
            <person name="Birren B."/>
            <person name="Nusbaum C."/>
            <person name="Kahn D."/>
            <person name="Robinson-Rechavi M."/>
            <person name="Laudet V."/>
            <person name="Schachter V."/>
            <person name="Quetier F."/>
            <person name="Saurin W."/>
            <person name="Scarpelli C."/>
            <person name="Wincker P."/>
            <person name="Lander E.S."/>
            <person name="Weissenbach J."/>
            <person name="Roest Crollius H."/>
        </authorList>
    </citation>
    <scope>NUCLEOTIDE SEQUENCE [LARGE SCALE GENOMIC DNA]</scope>
</reference>
<proteinExistence type="predicted"/>
<organism evidence="1">
    <name type="scientific">Tetraodon nigroviridis</name>
    <name type="common">Spotted green pufferfish</name>
    <name type="synonym">Chelonodon nigroviridis</name>
    <dbReference type="NCBI Taxonomy" id="99883"/>
    <lineage>
        <taxon>Eukaryota</taxon>
        <taxon>Metazoa</taxon>
        <taxon>Chordata</taxon>
        <taxon>Craniata</taxon>
        <taxon>Vertebrata</taxon>
        <taxon>Euteleostomi</taxon>
        <taxon>Actinopterygii</taxon>
        <taxon>Neopterygii</taxon>
        <taxon>Teleostei</taxon>
        <taxon>Neoteleostei</taxon>
        <taxon>Acanthomorphata</taxon>
        <taxon>Eupercaria</taxon>
        <taxon>Tetraodontiformes</taxon>
        <taxon>Tetradontoidea</taxon>
        <taxon>Tetraodontidae</taxon>
        <taxon>Tetraodon</taxon>
    </lineage>
</organism>
<dbReference type="Pfam" id="PF05994">
    <property type="entry name" value="FragX_IP"/>
    <property type="match status" value="1"/>
</dbReference>
<dbReference type="InterPro" id="IPR008081">
    <property type="entry name" value="Cytoplasmic_FMR1-int"/>
</dbReference>
<reference evidence="1" key="2">
    <citation type="submission" date="2004-02" db="EMBL/GenBank/DDBJ databases">
        <authorList>
            <consortium name="Genoscope"/>
            <consortium name="Whitehead Institute Centre for Genome Research"/>
        </authorList>
    </citation>
    <scope>NUCLEOTIDE SEQUENCE</scope>
</reference>
<dbReference type="OrthoDB" id="10265867at2759"/>
<dbReference type="AlphaFoldDB" id="Q4TDC8"/>
<sequence>GILEFFHHQLKDIVEYAELKTVCFQNLREVGNACCSAC</sequence>
<gene>
    <name evidence="1" type="ORF">GSTENG00002863001</name>
</gene>
<feature type="non-terminal residue" evidence="1">
    <location>
        <position position="1"/>
    </location>
</feature>
<protein>
    <submittedName>
        <fullName evidence="1">Chromosome undetermined SCAF6349, whole genome shotgun sequence</fullName>
    </submittedName>
</protein>
<name>Q4TDC8_TETNG</name>
<accession>Q4TDC8</accession>
<evidence type="ECO:0000313" key="1">
    <source>
        <dbReference type="EMBL" id="CAF89104.1"/>
    </source>
</evidence>